<keyword evidence="2" id="KW-1185">Reference proteome</keyword>
<dbReference type="Proteomes" id="UP000299102">
    <property type="component" value="Unassembled WGS sequence"/>
</dbReference>
<accession>A0A4C1VXP2</accession>
<comment type="caution">
    <text evidence="1">The sequence shown here is derived from an EMBL/GenBank/DDBJ whole genome shotgun (WGS) entry which is preliminary data.</text>
</comment>
<dbReference type="EMBL" id="BGZK01000439">
    <property type="protein sequence ID" value="GBP43591.1"/>
    <property type="molecule type" value="Genomic_DNA"/>
</dbReference>
<reference evidence="1 2" key="1">
    <citation type="journal article" date="2019" name="Commun. Biol.">
        <title>The bagworm genome reveals a unique fibroin gene that provides high tensile strength.</title>
        <authorList>
            <person name="Kono N."/>
            <person name="Nakamura H."/>
            <person name="Ohtoshi R."/>
            <person name="Tomita M."/>
            <person name="Numata K."/>
            <person name="Arakawa K."/>
        </authorList>
    </citation>
    <scope>NUCLEOTIDE SEQUENCE [LARGE SCALE GENOMIC DNA]</scope>
</reference>
<sequence length="76" mass="8243">MENWAWEAFKKRHADSDGPPGGVPVASARAASRRLIAPATQDVEEGSRSLLVFLLNAFQLEAKSSKSGVVLYLASW</sequence>
<name>A0A4C1VXP2_EUMVA</name>
<dbReference type="AlphaFoldDB" id="A0A4C1VXP2"/>
<evidence type="ECO:0000313" key="2">
    <source>
        <dbReference type="Proteomes" id="UP000299102"/>
    </source>
</evidence>
<proteinExistence type="predicted"/>
<organism evidence="1 2">
    <name type="scientific">Eumeta variegata</name>
    <name type="common">Bagworm moth</name>
    <name type="synonym">Eumeta japonica</name>
    <dbReference type="NCBI Taxonomy" id="151549"/>
    <lineage>
        <taxon>Eukaryota</taxon>
        <taxon>Metazoa</taxon>
        <taxon>Ecdysozoa</taxon>
        <taxon>Arthropoda</taxon>
        <taxon>Hexapoda</taxon>
        <taxon>Insecta</taxon>
        <taxon>Pterygota</taxon>
        <taxon>Neoptera</taxon>
        <taxon>Endopterygota</taxon>
        <taxon>Lepidoptera</taxon>
        <taxon>Glossata</taxon>
        <taxon>Ditrysia</taxon>
        <taxon>Tineoidea</taxon>
        <taxon>Psychidae</taxon>
        <taxon>Oiketicinae</taxon>
        <taxon>Eumeta</taxon>
    </lineage>
</organism>
<protein>
    <submittedName>
        <fullName evidence="1">Uncharacterized protein</fullName>
    </submittedName>
</protein>
<evidence type="ECO:0000313" key="1">
    <source>
        <dbReference type="EMBL" id="GBP43591.1"/>
    </source>
</evidence>
<gene>
    <name evidence="1" type="ORF">EVAR_32157_1</name>
</gene>